<reference evidence="2" key="1">
    <citation type="submission" date="2019-08" db="EMBL/GenBank/DDBJ databases">
        <title>Arthrobacter sp. nov., isolated from plateau pika and Tibetan wild ass.</title>
        <authorList>
            <person name="Ge Y."/>
        </authorList>
    </citation>
    <scope>NUCLEOTIDE SEQUENCE [LARGE SCALE GENOMIC DNA]</scope>
    <source>
        <strain evidence="2">HF-4214</strain>
    </source>
</reference>
<keyword evidence="2" id="KW-1185">Reference proteome</keyword>
<comment type="caution">
    <text evidence="1">The sequence shown here is derived from an EMBL/GenBank/DDBJ whole genome shotgun (WGS) entry which is preliminary data.</text>
</comment>
<evidence type="ECO:0000313" key="1">
    <source>
        <dbReference type="EMBL" id="MRX83490.1"/>
    </source>
</evidence>
<gene>
    <name evidence="1" type="ORF">GJG86_13455</name>
</gene>
<protein>
    <submittedName>
        <fullName evidence="1">DUF3800 domain-containing protein</fullName>
    </submittedName>
</protein>
<sequence>MQARWIAMKIYFDESGNTGCLTREGRETYCGKDGQSLYALGAVLSPEKGDENLTASYEAFKERCGAAGREVKGSDLLTRKCNDQLSDFFETFLECGRFKICLYSKDFYLATALMQTVLGPDAKIAFPQLYYLEASNLALFGAESLKAYAEFSAMPNASGARVLTERLLVNPDAILAEGSFLHAGLRRVVETGRYDILLRTDIASGGYEKPSYQNLVNLTAFGELLAIIKEDEGISNASLELVHDRIPEFEREYRSALVALGLGGIVKFEESNDCLGIQLADNVASVVGGVAKRVTAACKANIQWGPESEWIMSLWSKLLDAIGLDNFKLVVPLQDQAMLLSIGRMFCTGFPVEYRNNSVFNELYRNNLNWALIETDRVRSHDDAKMDELLRM</sequence>
<dbReference type="Pfam" id="PF12686">
    <property type="entry name" value="DUF3800"/>
    <property type="match status" value="1"/>
</dbReference>
<proteinExistence type="predicted"/>
<name>A0A6N7RS35_9ACTN</name>
<dbReference type="InterPro" id="IPR024524">
    <property type="entry name" value="DUF3800"/>
</dbReference>
<dbReference type="EMBL" id="VTFY01000012">
    <property type="protein sequence ID" value="MRX83490.1"/>
    <property type="molecule type" value="Genomic_DNA"/>
</dbReference>
<organism evidence="1 2">
    <name type="scientific">Eggerthella guodeyinii</name>
    <dbReference type="NCBI Taxonomy" id="2690837"/>
    <lineage>
        <taxon>Bacteria</taxon>
        <taxon>Bacillati</taxon>
        <taxon>Actinomycetota</taxon>
        <taxon>Coriobacteriia</taxon>
        <taxon>Eggerthellales</taxon>
        <taxon>Eggerthellaceae</taxon>
        <taxon>Eggerthella</taxon>
    </lineage>
</organism>
<evidence type="ECO:0000313" key="2">
    <source>
        <dbReference type="Proteomes" id="UP000438093"/>
    </source>
</evidence>
<dbReference type="Proteomes" id="UP000438093">
    <property type="component" value="Unassembled WGS sequence"/>
</dbReference>
<dbReference type="AlphaFoldDB" id="A0A6N7RS35"/>
<accession>A0A6N7RS35</accession>